<dbReference type="Proteomes" id="UP001187192">
    <property type="component" value="Unassembled WGS sequence"/>
</dbReference>
<organism evidence="1 2">
    <name type="scientific">Ficus carica</name>
    <name type="common">Common fig</name>
    <dbReference type="NCBI Taxonomy" id="3494"/>
    <lineage>
        <taxon>Eukaryota</taxon>
        <taxon>Viridiplantae</taxon>
        <taxon>Streptophyta</taxon>
        <taxon>Embryophyta</taxon>
        <taxon>Tracheophyta</taxon>
        <taxon>Spermatophyta</taxon>
        <taxon>Magnoliopsida</taxon>
        <taxon>eudicotyledons</taxon>
        <taxon>Gunneridae</taxon>
        <taxon>Pentapetalae</taxon>
        <taxon>rosids</taxon>
        <taxon>fabids</taxon>
        <taxon>Rosales</taxon>
        <taxon>Moraceae</taxon>
        <taxon>Ficeae</taxon>
        <taxon>Ficus</taxon>
    </lineage>
</organism>
<comment type="caution">
    <text evidence="1">The sequence shown here is derived from an EMBL/GenBank/DDBJ whole genome shotgun (WGS) entry which is preliminary data.</text>
</comment>
<dbReference type="EMBL" id="BTGU01000288">
    <property type="protein sequence ID" value="GMN66111.1"/>
    <property type="molecule type" value="Genomic_DNA"/>
</dbReference>
<keyword evidence="2" id="KW-1185">Reference proteome</keyword>
<sequence length="65" mass="7109">MMRSQLLVRGWRLLGYSRVNTNLRFVDDHHVLGQLTPPVTSLSLAPTVGPSSFGTVSLKISGTKD</sequence>
<dbReference type="AlphaFoldDB" id="A0AA88JBG1"/>
<evidence type="ECO:0000313" key="1">
    <source>
        <dbReference type="EMBL" id="GMN66111.1"/>
    </source>
</evidence>
<name>A0AA88JBG1_FICCA</name>
<evidence type="ECO:0000313" key="2">
    <source>
        <dbReference type="Proteomes" id="UP001187192"/>
    </source>
</evidence>
<protein>
    <submittedName>
        <fullName evidence="1">Uncharacterized protein</fullName>
    </submittedName>
</protein>
<proteinExistence type="predicted"/>
<accession>A0AA88JBG1</accession>
<gene>
    <name evidence="1" type="ORF">TIFTF001_035173</name>
</gene>
<reference evidence="1" key="1">
    <citation type="submission" date="2023-07" db="EMBL/GenBank/DDBJ databases">
        <title>draft genome sequence of fig (Ficus carica).</title>
        <authorList>
            <person name="Takahashi T."/>
            <person name="Nishimura K."/>
        </authorList>
    </citation>
    <scope>NUCLEOTIDE SEQUENCE</scope>
</reference>